<keyword evidence="3" id="KW-0378">Hydrolase</keyword>
<dbReference type="AlphaFoldDB" id="A0AA41DAT0"/>
<keyword evidence="3" id="KW-0540">Nuclease</keyword>
<dbReference type="SUPFAM" id="SSF52980">
    <property type="entry name" value="Restriction endonuclease-like"/>
    <property type="match status" value="1"/>
</dbReference>
<sequence>MPQTHPLPQAGGDRGEGPRPFRENRPTKQARELRLNPTDTERRLWRALSRRQVAGVRFNRQVPVGPYIADFAARSEKLIVEVDGGHHAEHEAYDEARTHYLKAQGWRVIRFWNNDVLGNLEGVVATIERTLAERPSPSPSRLREGSP</sequence>
<organism evidence="3 4">
    <name type="scientific">Sphingomonas yabuuchiae</name>
    <dbReference type="NCBI Taxonomy" id="172044"/>
    <lineage>
        <taxon>Bacteria</taxon>
        <taxon>Pseudomonadati</taxon>
        <taxon>Pseudomonadota</taxon>
        <taxon>Alphaproteobacteria</taxon>
        <taxon>Sphingomonadales</taxon>
        <taxon>Sphingomonadaceae</taxon>
        <taxon>Sphingomonas</taxon>
    </lineage>
</organism>
<dbReference type="Proteomes" id="UP000704529">
    <property type="component" value="Unassembled WGS sequence"/>
</dbReference>
<evidence type="ECO:0000313" key="4">
    <source>
        <dbReference type="Proteomes" id="UP000704529"/>
    </source>
</evidence>
<dbReference type="Pfam" id="PF04480">
    <property type="entry name" value="DUF559"/>
    <property type="match status" value="1"/>
</dbReference>
<dbReference type="EMBL" id="JAFHKU010000125">
    <property type="protein sequence ID" value="MBN3558223.1"/>
    <property type="molecule type" value="Genomic_DNA"/>
</dbReference>
<dbReference type="GO" id="GO:0004519">
    <property type="term" value="F:endonuclease activity"/>
    <property type="evidence" value="ECO:0007669"/>
    <property type="project" value="UniProtKB-KW"/>
</dbReference>
<evidence type="ECO:0000256" key="1">
    <source>
        <dbReference type="SAM" id="MobiDB-lite"/>
    </source>
</evidence>
<proteinExistence type="predicted"/>
<evidence type="ECO:0000259" key="2">
    <source>
        <dbReference type="Pfam" id="PF04480"/>
    </source>
</evidence>
<dbReference type="Gene3D" id="3.40.960.10">
    <property type="entry name" value="VSR Endonuclease"/>
    <property type="match status" value="1"/>
</dbReference>
<name>A0AA41DAT0_9SPHN</name>
<reference evidence="3" key="1">
    <citation type="submission" date="2021-01" db="EMBL/GenBank/DDBJ databases">
        <title>Genome Sequencing of Type Strains.</title>
        <authorList>
            <person name="Lemaire J.F."/>
            <person name="Inderbitzin P."/>
            <person name="Collins S.B."/>
            <person name="Wespe N."/>
            <person name="Knight-Connoni V."/>
        </authorList>
    </citation>
    <scope>NUCLEOTIDE SEQUENCE</scope>
    <source>
        <strain evidence="3">DSM 14562</strain>
    </source>
</reference>
<feature type="compositionally biased region" description="Basic and acidic residues" evidence="1">
    <location>
        <begin position="13"/>
        <end position="30"/>
    </location>
</feature>
<dbReference type="InterPro" id="IPR007569">
    <property type="entry name" value="DUF559"/>
</dbReference>
<dbReference type="PANTHER" id="PTHR38590:SF1">
    <property type="entry name" value="BLL0828 PROTEIN"/>
    <property type="match status" value="1"/>
</dbReference>
<dbReference type="InterPro" id="IPR047216">
    <property type="entry name" value="Endonuclease_DUF559_bact"/>
</dbReference>
<dbReference type="CDD" id="cd01038">
    <property type="entry name" value="Endonuclease_DUF559"/>
    <property type="match status" value="1"/>
</dbReference>
<dbReference type="InterPro" id="IPR011335">
    <property type="entry name" value="Restrct_endonuc-II-like"/>
</dbReference>
<comment type="caution">
    <text evidence="3">The sequence shown here is derived from an EMBL/GenBank/DDBJ whole genome shotgun (WGS) entry which is preliminary data.</text>
</comment>
<dbReference type="PANTHER" id="PTHR38590">
    <property type="entry name" value="BLL0828 PROTEIN"/>
    <property type="match status" value="1"/>
</dbReference>
<protein>
    <submittedName>
        <fullName evidence="3">Endonuclease domain-containing protein</fullName>
    </submittedName>
</protein>
<feature type="domain" description="DUF559" evidence="2">
    <location>
        <begin position="27"/>
        <end position="131"/>
    </location>
</feature>
<gene>
    <name evidence="3" type="ORF">JYA60_08290</name>
</gene>
<accession>A0AA41DAT0</accession>
<evidence type="ECO:0000313" key="3">
    <source>
        <dbReference type="EMBL" id="MBN3558223.1"/>
    </source>
</evidence>
<keyword evidence="3" id="KW-0255">Endonuclease</keyword>
<feature type="region of interest" description="Disordered" evidence="1">
    <location>
        <begin position="1"/>
        <end position="30"/>
    </location>
</feature>